<dbReference type="AlphaFoldDB" id="A0A381XNE5"/>
<protein>
    <recommendedName>
        <fullName evidence="2">Tetratricopeptide repeat-like domain-containing protein</fullName>
    </recommendedName>
</protein>
<organism evidence="1">
    <name type="scientific">marine metagenome</name>
    <dbReference type="NCBI Taxonomy" id="408172"/>
    <lineage>
        <taxon>unclassified sequences</taxon>
        <taxon>metagenomes</taxon>
        <taxon>ecological metagenomes</taxon>
    </lineage>
</organism>
<sequence length="228" mass="25492">MKYYPVHNIMCALIRRGLVLSLPVVLLLGGVSMRGDDSVGSRGSKEVGVNQKALNESLGAPLINSPDSSISHENTNFTEETLYSKQQNVKAKQRAASLGSTRNIEDAKKVIKDVLGMDASASVKTDFRKASLLQLATHSEQKKSYEEAQKYLSQYLQRYSDDALIPVVLLRQGDLFRKMGAYDLERQKYYDVIKAAPKVNLNGEFDLKYVKKVAFIARSQIGDSFYEE</sequence>
<accession>A0A381XNE5</accession>
<feature type="non-terminal residue" evidence="1">
    <location>
        <position position="228"/>
    </location>
</feature>
<evidence type="ECO:0000313" key="1">
    <source>
        <dbReference type="EMBL" id="SVA66170.1"/>
    </source>
</evidence>
<reference evidence="1" key="1">
    <citation type="submission" date="2018-05" db="EMBL/GenBank/DDBJ databases">
        <authorList>
            <person name="Lanie J.A."/>
            <person name="Ng W.-L."/>
            <person name="Kazmierczak K.M."/>
            <person name="Andrzejewski T.M."/>
            <person name="Davidsen T.M."/>
            <person name="Wayne K.J."/>
            <person name="Tettelin H."/>
            <person name="Glass J.I."/>
            <person name="Rusch D."/>
            <person name="Podicherti R."/>
            <person name="Tsui H.-C.T."/>
            <person name="Winkler M.E."/>
        </authorList>
    </citation>
    <scope>NUCLEOTIDE SEQUENCE</scope>
</reference>
<dbReference type="Gene3D" id="1.25.40.10">
    <property type="entry name" value="Tetratricopeptide repeat domain"/>
    <property type="match status" value="1"/>
</dbReference>
<gene>
    <name evidence="1" type="ORF">METZ01_LOCUS119024</name>
</gene>
<proteinExistence type="predicted"/>
<dbReference type="InterPro" id="IPR011990">
    <property type="entry name" value="TPR-like_helical_dom_sf"/>
</dbReference>
<name>A0A381XNE5_9ZZZZ</name>
<evidence type="ECO:0008006" key="2">
    <source>
        <dbReference type="Google" id="ProtNLM"/>
    </source>
</evidence>
<dbReference type="EMBL" id="UINC01015772">
    <property type="protein sequence ID" value="SVA66170.1"/>
    <property type="molecule type" value="Genomic_DNA"/>
</dbReference>
<dbReference type="SUPFAM" id="SSF48452">
    <property type="entry name" value="TPR-like"/>
    <property type="match status" value="1"/>
</dbReference>